<name>G9L0L7_MUSPF</name>
<accession>G9L0L7</accession>
<feature type="region of interest" description="Disordered" evidence="1">
    <location>
        <begin position="22"/>
        <end position="44"/>
    </location>
</feature>
<dbReference type="AlphaFoldDB" id="G9L0L7"/>
<organism evidence="2">
    <name type="scientific">Mustela putorius furo</name>
    <name type="common">European domestic ferret</name>
    <name type="synonym">Mustela furo</name>
    <dbReference type="NCBI Taxonomy" id="9669"/>
    <lineage>
        <taxon>Eukaryota</taxon>
        <taxon>Metazoa</taxon>
        <taxon>Chordata</taxon>
        <taxon>Craniata</taxon>
        <taxon>Vertebrata</taxon>
        <taxon>Euteleostomi</taxon>
        <taxon>Mammalia</taxon>
        <taxon>Eutheria</taxon>
        <taxon>Laurasiatheria</taxon>
        <taxon>Carnivora</taxon>
        <taxon>Caniformia</taxon>
        <taxon>Musteloidea</taxon>
        <taxon>Mustelidae</taxon>
        <taxon>Mustelinae</taxon>
        <taxon>Mustela</taxon>
    </lineage>
</organism>
<evidence type="ECO:0000313" key="2">
    <source>
        <dbReference type="EMBL" id="AES10696.1"/>
    </source>
</evidence>
<evidence type="ECO:0000256" key="1">
    <source>
        <dbReference type="SAM" id="MobiDB-lite"/>
    </source>
</evidence>
<reference evidence="2" key="1">
    <citation type="journal article" date="2013" name="J. Virol.">
        <title>Sequencing, annotation, and characterization of the influenza ferret infectome.</title>
        <authorList>
            <person name="Leon A.J."/>
            <person name="Banner D."/>
            <person name="Xu L."/>
            <person name="Ran L."/>
            <person name="Peng Z."/>
            <person name="Yi K."/>
            <person name="Chen C."/>
            <person name="Xu F."/>
            <person name="Huang J."/>
            <person name="Zhao Z."/>
            <person name="Lin Z."/>
            <person name="Huang S.H."/>
            <person name="Fang Y."/>
            <person name="Kelvin A.A."/>
            <person name="Ross T.M."/>
            <person name="Farooqui A."/>
            <person name="Kelvin D.J."/>
        </authorList>
    </citation>
    <scope>NUCLEOTIDE SEQUENCE</scope>
    <source>
        <tissue evidence="2">Lungs</tissue>
    </source>
</reference>
<dbReference type="EMBL" id="JP022098">
    <property type="protein sequence ID" value="AES10696.1"/>
    <property type="molecule type" value="mRNA"/>
</dbReference>
<feature type="non-terminal residue" evidence="2">
    <location>
        <position position="1"/>
    </location>
</feature>
<sequence length="128" mass="13156">ILGSGRGGVPVGPLGSPGTALIGSLDGPLGIGPENGPISGEGKRRPPVILWKLDTYVMQKAIWTRAVPALRPQVSDDDLDPSFTVSTSKASGPHGAFNGNCEAKLSVVPKVSGLERSQEQPPGPDPLL</sequence>
<feature type="non-terminal residue" evidence="2">
    <location>
        <position position="128"/>
    </location>
</feature>
<protein>
    <submittedName>
        <fullName evidence="2">Fibrosin 1</fullName>
    </submittedName>
</protein>
<proteinExistence type="evidence at transcript level"/>